<dbReference type="OrthoDB" id="8776562at2759"/>
<name>A0A4Z2INI2_9TELE</name>
<protein>
    <submittedName>
        <fullName evidence="1">M-protein, striated muscle</fullName>
    </submittedName>
</protein>
<dbReference type="InterPro" id="IPR036116">
    <property type="entry name" value="FN3_sf"/>
</dbReference>
<dbReference type="Proteomes" id="UP000314294">
    <property type="component" value="Unassembled WGS sequence"/>
</dbReference>
<reference evidence="1 2" key="1">
    <citation type="submission" date="2019-03" db="EMBL/GenBank/DDBJ databases">
        <title>First draft genome of Liparis tanakae, snailfish: a comprehensive survey of snailfish specific genes.</title>
        <authorList>
            <person name="Kim W."/>
            <person name="Song I."/>
            <person name="Jeong J.-H."/>
            <person name="Kim D."/>
            <person name="Kim S."/>
            <person name="Ryu S."/>
            <person name="Song J.Y."/>
            <person name="Lee S.K."/>
        </authorList>
    </citation>
    <scope>NUCLEOTIDE SEQUENCE [LARGE SCALE GENOMIC DNA]</scope>
    <source>
        <tissue evidence="1">Muscle</tissue>
    </source>
</reference>
<accession>A0A4Z2INI2</accession>
<dbReference type="InterPro" id="IPR003961">
    <property type="entry name" value="FN3_dom"/>
</dbReference>
<proteinExistence type="predicted"/>
<dbReference type="InterPro" id="IPR013783">
    <property type="entry name" value="Ig-like_fold"/>
</dbReference>
<keyword evidence="2" id="KW-1185">Reference proteome</keyword>
<dbReference type="CDD" id="cd00063">
    <property type="entry name" value="FN3"/>
    <property type="match status" value="1"/>
</dbReference>
<organism evidence="1 2">
    <name type="scientific">Liparis tanakae</name>
    <name type="common">Tanaka's snailfish</name>
    <dbReference type="NCBI Taxonomy" id="230148"/>
    <lineage>
        <taxon>Eukaryota</taxon>
        <taxon>Metazoa</taxon>
        <taxon>Chordata</taxon>
        <taxon>Craniata</taxon>
        <taxon>Vertebrata</taxon>
        <taxon>Euteleostomi</taxon>
        <taxon>Actinopterygii</taxon>
        <taxon>Neopterygii</taxon>
        <taxon>Teleostei</taxon>
        <taxon>Neoteleostei</taxon>
        <taxon>Acanthomorphata</taxon>
        <taxon>Eupercaria</taxon>
        <taxon>Perciformes</taxon>
        <taxon>Cottioidei</taxon>
        <taxon>Cottales</taxon>
        <taxon>Liparidae</taxon>
        <taxon>Liparis</taxon>
    </lineage>
</organism>
<dbReference type="SUPFAM" id="SSF49265">
    <property type="entry name" value="Fibronectin type III"/>
    <property type="match status" value="1"/>
</dbReference>
<dbReference type="Gene3D" id="2.60.40.10">
    <property type="entry name" value="Immunoglobulins"/>
    <property type="match status" value="2"/>
</dbReference>
<comment type="caution">
    <text evidence="1">The sequence shown here is derived from an EMBL/GenBank/DDBJ whole genome shotgun (WGS) entry which is preliminary data.</text>
</comment>
<sequence length="136" mass="14843">MTLYTFRFVCHGLTSGSNCVFRVKSVNAAGYSHSSSNSDAVVVQAAISVPGKATGVTMLEAEKDYMMLAWTQPASNGGADIRGYFVDYRTVKGDVVGKWHELNLKAVTATSYKVSLLISHTPVSQNYYLIIGLFYE</sequence>
<gene>
    <name evidence="1" type="primary">MPSF_1</name>
    <name evidence="1" type="ORF">EYF80_010952</name>
</gene>
<evidence type="ECO:0000313" key="1">
    <source>
        <dbReference type="EMBL" id="TNN78782.1"/>
    </source>
</evidence>
<evidence type="ECO:0000313" key="2">
    <source>
        <dbReference type="Proteomes" id="UP000314294"/>
    </source>
</evidence>
<dbReference type="AlphaFoldDB" id="A0A4Z2INI2"/>
<dbReference type="EMBL" id="SRLO01000070">
    <property type="protein sequence ID" value="TNN78782.1"/>
    <property type="molecule type" value="Genomic_DNA"/>
</dbReference>